<dbReference type="InterPro" id="IPR017932">
    <property type="entry name" value="GATase_2_dom"/>
</dbReference>
<dbReference type="PANTHER" id="PTHR11907">
    <property type="entry name" value="AMIDOPHOSPHORIBOSYLTRANSFERASE"/>
    <property type="match status" value="1"/>
</dbReference>
<dbReference type="SUPFAM" id="SSF53271">
    <property type="entry name" value="PRTase-like"/>
    <property type="match status" value="1"/>
</dbReference>
<dbReference type="RefSeq" id="WP_379743756.1">
    <property type="nucleotide sequence ID" value="NZ_JBHSGW010000028.1"/>
</dbReference>
<dbReference type="InterPro" id="IPR029055">
    <property type="entry name" value="Ntn_hydrolases_N"/>
</dbReference>
<dbReference type="EMBL" id="JBHSGW010000028">
    <property type="protein sequence ID" value="MFC4741094.1"/>
    <property type="molecule type" value="Genomic_DNA"/>
</dbReference>
<evidence type="ECO:0000259" key="3">
    <source>
        <dbReference type="PROSITE" id="PS51278"/>
    </source>
</evidence>
<dbReference type="Proteomes" id="UP001595885">
    <property type="component" value="Unassembled WGS sequence"/>
</dbReference>
<dbReference type="InterPro" id="IPR000836">
    <property type="entry name" value="PRTase_dom"/>
</dbReference>
<dbReference type="PROSITE" id="PS51278">
    <property type="entry name" value="GATASE_TYPE_2"/>
    <property type="match status" value="1"/>
</dbReference>
<keyword evidence="2" id="KW-0315">Glutamine amidotransferase</keyword>
<gene>
    <name evidence="4" type="ORF">ACFO3U_13915</name>
</gene>
<keyword evidence="1" id="KW-0808">Transferase</keyword>
<accession>A0ABV9PA05</accession>
<evidence type="ECO:0000256" key="1">
    <source>
        <dbReference type="ARBA" id="ARBA00022679"/>
    </source>
</evidence>
<evidence type="ECO:0000313" key="5">
    <source>
        <dbReference type="Proteomes" id="UP001595885"/>
    </source>
</evidence>
<evidence type="ECO:0000313" key="4">
    <source>
        <dbReference type="EMBL" id="MFC4741094.1"/>
    </source>
</evidence>
<sequence>MSDAIKHECGIALLRLLKPLDFYKEKYGSAFYGIEKMYLLMEKQHNRGQDGAGLASIKLDVDPGERYISRIRSNDPQPIQDIFAQINGRINEELEAHPEYNTAALQKKNIPYIGELFLGHVRYGTFGKNSIESVHPFLRQNNWMHRNLIVAGNFNMTNVKELFQSLVELGQHPKEMADTVTVMEKIGHFLDEDVTEIYQQCKEKGLSKRDASQVIMEQLDVAKILRKASKNWDGGYAMAGLLGHGDSFVFRDPAGIRPAYYYADDEIAVVASERPVIQTVFNVPFEKVKELEPGNAIIVKKNGSVSLEEIIPATEKKACSFERIYFSRGSDAEIYQERKELGRLILPAVLESIDSDTDNTVFSFIPNTAETSFYGLVEAAQDFLNQRKNKYILENRKTLTEEKLEEILSVKIRTEKIAIKDAKLRTFITEDSSRDGLVAHVYDITYGVIKPTDNLVIIDDSIVRGTTLKKSIIKMMDRLNPKKIVVVSSAPQIRYPDCYGIDMAKLEGLIAFRATLELLKERNMYHIVDEVYEKSKKQELFADKEVVNYVKELYAPFTDEEISDKISEMLTSKSVNAQVKIIFQNVENLHKACPKNLGDWYFTGDYPTFGGNRVVNRAFLNFYEGNDARAY</sequence>
<dbReference type="InterPro" id="IPR029057">
    <property type="entry name" value="PRTase-like"/>
</dbReference>
<evidence type="ECO:0000256" key="2">
    <source>
        <dbReference type="ARBA" id="ARBA00022962"/>
    </source>
</evidence>
<organism evidence="4 5">
    <name type="scientific">Flavobacterium ponti</name>
    <dbReference type="NCBI Taxonomy" id="665133"/>
    <lineage>
        <taxon>Bacteria</taxon>
        <taxon>Pseudomonadati</taxon>
        <taxon>Bacteroidota</taxon>
        <taxon>Flavobacteriia</taxon>
        <taxon>Flavobacteriales</taxon>
        <taxon>Flavobacteriaceae</taxon>
        <taxon>Flavobacterium</taxon>
    </lineage>
</organism>
<name>A0ABV9PA05_9FLAO</name>
<proteinExistence type="predicted"/>
<dbReference type="Gene3D" id="3.40.50.2020">
    <property type="match status" value="1"/>
</dbReference>
<keyword evidence="5" id="KW-1185">Reference proteome</keyword>
<reference evidence="5" key="1">
    <citation type="journal article" date="2019" name="Int. J. Syst. Evol. Microbiol.">
        <title>The Global Catalogue of Microorganisms (GCM) 10K type strain sequencing project: providing services to taxonomists for standard genome sequencing and annotation.</title>
        <authorList>
            <consortium name="The Broad Institute Genomics Platform"/>
            <consortium name="The Broad Institute Genome Sequencing Center for Infectious Disease"/>
            <person name="Wu L."/>
            <person name="Ma J."/>
        </authorList>
    </citation>
    <scope>NUCLEOTIDE SEQUENCE [LARGE SCALE GENOMIC DNA]</scope>
    <source>
        <strain evidence="5">CCUG 50349</strain>
    </source>
</reference>
<feature type="domain" description="Glutamine amidotransferase type-2" evidence="3">
    <location>
        <begin position="9"/>
        <end position="302"/>
    </location>
</feature>
<dbReference type="CDD" id="cd06223">
    <property type="entry name" value="PRTases_typeI"/>
    <property type="match status" value="1"/>
</dbReference>
<dbReference type="SUPFAM" id="SSF56235">
    <property type="entry name" value="N-terminal nucleophile aminohydrolases (Ntn hydrolases)"/>
    <property type="match status" value="1"/>
</dbReference>
<comment type="caution">
    <text evidence="4">The sequence shown here is derived from an EMBL/GenBank/DDBJ whole genome shotgun (WGS) entry which is preliminary data.</text>
</comment>
<dbReference type="Gene3D" id="3.60.20.10">
    <property type="entry name" value="Glutamine Phosphoribosylpyrophosphate, subunit 1, domain 1"/>
    <property type="match status" value="1"/>
</dbReference>
<protein>
    <submittedName>
        <fullName evidence="4">Amidophosphoribosyltransferase</fullName>
    </submittedName>
</protein>